<proteinExistence type="predicted"/>
<evidence type="ECO:0000259" key="1">
    <source>
        <dbReference type="PROSITE" id="PS50404"/>
    </source>
</evidence>
<organism evidence="2 3">
    <name type="scientific">Sedimentibacter hydroxybenzoicus DSM 7310</name>
    <dbReference type="NCBI Taxonomy" id="1123245"/>
    <lineage>
        <taxon>Bacteria</taxon>
        <taxon>Bacillati</taxon>
        <taxon>Bacillota</taxon>
        <taxon>Tissierellia</taxon>
        <taxon>Sedimentibacter</taxon>
    </lineage>
</organism>
<sequence>MKNIKIFSSSTCPNCTLVKDLIKEKGYEYEEKNVSLDAEAKKELISLGYMGVPIIFVDDEVVVGFNKQKLEELL</sequence>
<dbReference type="Proteomes" id="UP000611629">
    <property type="component" value="Unassembled WGS sequence"/>
</dbReference>
<gene>
    <name evidence="2" type="ORF">HZF24_04070</name>
</gene>
<protein>
    <submittedName>
        <fullName evidence="2">Glutaredoxin family protein</fullName>
    </submittedName>
</protein>
<dbReference type="EMBL" id="JACBNQ010000002">
    <property type="protein sequence ID" value="NYB73312.1"/>
    <property type="molecule type" value="Genomic_DNA"/>
</dbReference>
<dbReference type="CDD" id="cd02976">
    <property type="entry name" value="NrdH"/>
    <property type="match status" value="1"/>
</dbReference>
<dbReference type="InterPro" id="IPR051548">
    <property type="entry name" value="Grx-like_ET"/>
</dbReference>
<dbReference type="GO" id="GO:0045454">
    <property type="term" value="P:cell redox homeostasis"/>
    <property type="evidence" value="ECO:0007669"/>
    <property type="project" value="TreeGrafter"/>
</dbReference>
<accession>A0A974GVF0</accession>
<dbReference type="SUPFAM" id="SSF52833">
    <property type="entry name" value="Thioredoxin-like"/>
    <property type="match status" value="1"/>
</dbReference>
<evidence type="ECO:0000313" key="2">
    <source>
        <dbReference type="EMBL" id="NYB73312.1"/>
    </source>
</evidence>
<name>A0A974GVF0_SEDHY</name>
<dbReference type="AlphaFoldDB" id="A0A974GVF0"/>
<dbReference type="PANTHER" id="PTHR34386:SF1">
    <property type="entry name" value="GLUTAREDOXIN-LIKE PROTEIN NRDH"/>
    <property type="match status" value="1"/>
</dbReference>
<dbReference type="PROSITE" id="PS50404">
    <property type="entry name" value="GST_NTER"/>
    <property type="match status" value="1"/>
</dbReference>
<dbReference type="InterPro" id="IPR036249">
    <property type="entry name" value="Thioredoxin-like_sf"/>
</dbReference>
<dbReference type="Gene3D" id="3.40.30.10">
    <property type="entry name" value="Glutaredoxin"/>
    <property type="match status" value="1"/>
</dbReference>
<keyword evidence="3" id="KW-1185">Reference proteome</keyword>
<feature type="domain" description="GST N-terminal" evidence="1">
    <location>
        <begin position="2"/>
        <end position="74"/>
    </location>
</feature>
<evidence type="ECO:0000313" key="3">
    <source>
        <dbReference type="Proteomes" id="UP000611629"/>
    </source>
</evidence>
<dbReference type="Pfam" id="PF00462">
    <property type="entry name" value="Glutaredoxin"/>
    <property type="match status" value="1"/>
</dbReference>
<dbReference type="RefSeq" id="WP_179236993.1">
    <property type="nucleotide sequence ID" value="NZ_JACBNQ010000002.1"/>
</dbReference>
<dbReference type="InterPro" id="IPR002109">
    <property type="entry name" value="Glutaredoxin"/>
</dbReference>
<dbReference type="PROSITE" id="PS51354">
    <property type="entry name" value="GLUTAREDOXIN_2"/>
    <property type="match status" value="1"/>
</dbReference>
<comment type="caution">
    <text evidence="2">The sequence shown here is derived from an EMBL/GenBank/DDBJ whole genome shotgun (WGS) entry which is preliminary data.</text>
</comment>
<reference evidence="2" key="1">
    <citation type="submission" date="2020-07" db="EMBL/GenBank/DDBJ databases">
        <title>Genomic analysis of a strain of Sedimentibacter Hydroxybenzoicus DSM7310.</title>
        <authorList>
            <person name="Ma S."/>
        </authorList>
    </citation>
    <scope>NUCLEOTIDE SEQUENCE</scope>
    <source>
        <strain evidence="2">DSM 7310</strain>
    </source>
</reference>
<dbReference type="InterPro" id="IPR004045">
    <property type="entry name" value="Glutathione_S-Trfase_N"/>
</dbReference>
<dbReference type="PANTHER" id="PTHR34386">
    <property type="entry name" value="GLUTAREDOXIN"/>
    <property type="match status" value="1"/>
</dbReference>
<dbReference type="GO" id="GO:0009055">
    <property type="term" value="F:electron transfer activity"/>
    <property type="evidence" value="ECO:0007669"/>
    <property type="project" value="TreeGrafter"/>
</dbReference>